<keyword evidence="1" id="KW-0238">DNA-binding</keyword>
<dbReference type="SUPFAM" id="SSF47413">
    <property type="entry name" value="lambda repressor-like DNA-binding domains"/>
    <property type="match status" value="1"/>
</dbReference>
<dbReference type="Proteomes" id="UP000449678">
    <property type="component" value="Unassembled WGS sequence"/>
</dbReference>
<dbReference type="SMART" id="SM00530">
    <property type="entry name" value="HTH_XRE"/>
    <property type="match status" value="1"/>
</dbReference>
<keyword evidence="4" id="KW-1185">Reference proteome</keyword>
<sequence length="86" mass="10072">MEMYNPPTPGEFIKWWYLDANKISARQFAEQLDVPPPTVNRLLNGQGRITPAMAERLSRVVGRSVDSWIRLQEMQDRWQERLRSAA</sequence>
<evidence type="ECO:0000313" key="4">
    <source>
        <dbReference type="Proteomes" id="UP000449678"/>
    </source>
</evidence>
<dbReference type="Gene3D" id="1.10.260.40">
    <property type="entry name" value="lambda repressor-like DNA-binding domains"/>
    <property type="match status" value="1"/>
</dbReference>
<dbReference type="InterPro" id="IPR010982">
    <property type="entry name" value="Lambda_DNA-bd_dom_sf"/>
</dbReference>
<accession>A0ABW9V2Y1</accession>
<protein>
    <submittedName>
        <fullName evidence="3">HigA family addiction module antidote protein</fullName>
    </submittedName>
</protein>
<dbReference type="RefSeq" id="WP_160988454.1">
    <property type="nucleotide sequence ID" value="NZ_WWCO01000001.1"/>
</dbReference>
<dbReference type="PROSITE" id="PS50943">
    <property type="entry name" value="HTH_CROC1"/>
    <property type="match status" value="1"/>
</dbReference>
<dbReference type="InterPro" id="IPR001387">
    <property type="entry name" value="Cro/C1-type_HTH"/>
</dbReference>
<dbReference type="InterPro" id="IPR013430">
    <property type="entry name" value="Toxin_antidote_HigA"/>
</dbReference>
<dbReference type="Pfam" id="PF01381">
    <property type="entry name" value="HTH_3"/>
    <property type="match status" value="1"/>
</dbReference>
<gene>
    <name evidence="3" type="ORF">GTP38_01690</name>
</gene>
<evidence type="ECO:0000259" key="2">
    <source>
        <dbReference type="PROSITE" id="PS50943"/>
    </source>
</evidence>
<name>A0ABW9V2Y1_9BURK</name>
<proteinExistence type="predicted"/>
<dbReference type="EMBL" id="WWCO01000001">
    <property type="protein sequence ID" value="MYM33060.1"/>
    <property type="molecule type" value="Genomic_DNA"/>
</dbReference>
<dbReference type="NCBIfam" id="TIGR02607">
    <property type="entry name" value="antidote_HigA"/>
    <property type="match status" value="1"/>
</dbReference>
<dbReference type="PANTHER" id="PTHR36924">
    <property type="entry name" value="ANTITOXIN HIGA-1"/>
    <property type="match status" value="1"/>
</dbReference>
<evidence type="ECO:0000313" key="3">
    <source>
        <dbReference type="EMBL" id="MYM33060.1"/>
    </source>
</evidence>
<evidence type="ECO:0000256" key="1">
    <source>
        <dbReference type="ARBA" id="ARBA00023125"/>
    </source>
</evidence>
<comment type="caution">
    <text evidence="3">The sequence shown here is derived from an EMBL/GenBank/DDBJ whole genome shotgun (WGS) entry which is preliminary data.</text>
</comment>
<feature type="domain" description="HTH cro/C1-type" evidence="2">
    <location>
        <begin position="20"/>
        <end position="68"/>
    </location>
</feature>
<dbReference type="PANTHER" id="PTHR36924:SF1">
    <property type="entry name" value="ANTITOXIN HIGA-1"/>
    <property type="match status" value="1"/>
</dbReference>
<reference evidence="3 4" key="1">
    <citation type="submission" date="2019-12" db="EMBL/GenBank/DDBJ databases">
        <title>Novel species isolated from a subtropical stream in China.</title>
        <authorList>
            <person name="Lu H."/>
        </authorList>
    </citation>
    <scope>NUCLEOTIDE SEQUENCE [LARGE SCALE GENOMIC DNA]</scope>
    <source>
        <strain evidence="3 4">FT94W</strain>
    </source>
</reference>
<organism evidence="3 4">
    <name type="scientific">Duganella lactea</name>
    <dbReference type="NCBI Taxonomy" id="2692173"/>
    <lineage>
        <taxon>Bacteria</taxon>
        <taxon>Pseudomonadati</taxon>
        <taxon>Pseudomonadota</taxon>
        <taxon>Betaproteobacteria</taxon>
        <taxon>Burkholderiales</taxon>
        <taxon>Oxalobacteraceae</taxon>
        <taxon>Telluria group</taxon>
        <taxon>Duganella</taxon>
    </lineage>
</organism>